<comment type="similarity">
    <text evidence="1">Belongs to the ABC transporter superfamily.</text>
</comment>
<evidence type="ECO:0000256" key="1">
    <source>
        <dbReference type="ARBA" id="ARBA00005417"/>
    </source>
</evidence>
<sequence>MTNILEINHLEKAFGPKKVIEGVNLTLKKGKIYGLIGQNGAGKTTVMNMILGQLLPDEGQIFVNGERVIAGGETTNRYIGYCPDVPNFYGYMTAKEYLQFCASITSFKTDNLELTIQGLLERVGLAQTEKVKISTYSRGMKQRLGIAQALLNQPLLLICDEPTSALDPRGRKEVMDLLASLKEEMSVILSTHILSDIERVCDHIGILANGKLVREGRLQDVLAEHQTQAHYTLKFSEAWAYEAYLKEMTATGVQLVSHDQEQLMITTAESQAAILDKLSQHHYPIESLVKEQQTLEKLFLEETNA</sequence>
<dbReference type="InterPro" id="IPR003439">
    <property type="entry name" value="ABC_transporter-like_ATP-bd"/>
</dbReference>
<dbReference type="Gene3D" id="3.40.50.300">
    <property type="entry name" value="P-loop containing nucleotide triphosphate hydrolases"/>
    <property type="match status" value="1"/>
</dbReference>
<evidence type="ECO:0000256" key="4">
    <source>
        <dbReference type="ARBA" id="ARBA00022840"/>
    </source>
</evidence>
<dbReference type="SUPFAM" id="SSF52540">
    <property type="entry name" value="P-loop containing nucleoside triphosphate hydrolases"/>
    <property type="match status" value="1"/>
</dbReference>
<evidence type="ECO:0000313" key="7">
    <source>
        <dbReference type="Proteomes" id="UP000298615"/>
    </source>
</evidence>
<dbReference type="RefSeq" id="WP_136953442.1">
    <property type="nucleotide sequence ID" value="NZ_CP039712.1"/>
</dbReference>
<keyword evidence="2" id="KW-0813">Transport</keyword>
<dbReference type="GO" id="GO:0016887">
    <property type="term" value="F:ATP hydrolysis activity"/>
    <property type="evidence" value="ECO:0007669"/>
    <property type="project" value="InterPro"/>
</dbReference>
<dbReference type="Pfam" id="PF00005">
    <property type="entry name" value="ABC_tran"/>
    <property type="match status" value="1"/>
</dbReference>
<dbReference type="InterPro" id="IPR003593">
    <property type="entry name" value="AAA+_ATPase"/>
</dbReference>
<keyword evidence="7" id="KW-1185">Reference proteome</keyword>
<dbReference type="KEGG" id="vao:FA707_06340"/>
<evidence type="ECO:0000313" key="6">
    <source>
        <dbReference type="EMBL" id="QCI86611.1"/>
    </source>
</evidence>
<dbReference type="AlphaFoldDB" id="A0A4D7CWF3"/>
<dbReference type="EMBL" id="CP039712">
    <property type="protein sequence ID" value="QCI86611.1"/>
    <property type="molecule type" value="Genomic_DNA"/>
</dbReference>
<dbReference type="Proteomes" id="UP000298615">
    <property type="component" value="Chromosome"/>
</dbReference>
<evidence type="ECO:0000259" key="5">
    <source>
        <dbReference type="PROSITE" id="PS50893"/>
    </source>
</evidence>
<dbReference type="PROSITE" id="PS50893">
    <property type="entry name" value="ABC_TRANSPORTER_2"/>
    <property type="match status" value="1"/>
</dbReference>
<keyword evidence="3" id="KW-0547">Nucleotide-binding</keyword>
<keyword evidence="4 6" id="KW-0067">ATP-binding</keyword>
<organism evidence="6 7">
    <name type="scientific">Vagococcus zengguangii</name>
    <dbReference type="NCBI Taxonomy" id="2571750"/>
    <lineage>
        <taxon>Bacteria</taxon>
        <taxon>Bacillati</taxon>
        <taxon>Bacillota</taxon>
        <taxon>Bacilli</taxon>
        <taxon>Lactobacillales</taxon>
        <taxon>Enterococcaceae</taxon>
        <taxon>Vagococcus</taxon>
    </lineage>
</organism>
<protein>
    <submittedName>
        <fullName evidence="6">ABC transporter ATP-binding protein</fullName>
    </submittedName>
</protein>
<evidence type="ECO:0000256" key="2">
    <source>
        <dbReference type="ARBA" id="ARBA00022448"/>
    </source>
</evidence>
<dbReference type="SMART" id="SM00382">
    <property type="entry name" value="AAA"/>
    <property type="match status" value="1"/>
</dbReference>
<gene>
    <name evidence="6" type="ORF">FA707_06340</name>
</gene>
<dbReference type="InterPro" id="IPR027417">
    <property type="entry name" value="P-loop_NTPase"/>
</dbReference>
<proteinExistence type="inferred from homology"/>
<dbReference type="PANTHER" id="PTHR43335:SF11">
    <property type="entry name" value="ABC TRANSPORTER RELATED"/>
    <property type="match status" value="1"/>
</dbReference>
<feature type="domain" description="ABC transporter" evidence="5">
    <location>
        <begin position="5"/>
        <end position="234"/>
    </location>
</feature>
<accession>A0A4D7CWF3</accession>
<name>A0A4D7CWF3_9ENTE</name>
<dbReference type="PANTHER" id="PTHR43335">
    <property type="entry name" value="ABC TRANSPORTER, ATP-BINDING PROTEIN"/>
    <property type="match status" value="1"/>
</dbReference>
<reference evidence="6 7" key="1">
    <citation type="submission" date="2019-04" db="EMBL/GenBank/DDBJ databases">
        <title>Vagococcus sp. nov., isolated from faeces of yaks (Bos grunniens).</title>
        <authorList>
            <person name="Ge Y."/>
        </authorList>
    </citation>
    <scope>NUCLEOTIDE SEQUENCE [LARGE SCALE GENOMIC DNA]</scope>
    <source>
        <strain evidence="6 7">MN-17</strain>
    </source>
</reference>
<dbReference type="CDD" id="cd03230">
    <property type="entry name" value="ABC_DR_subfamily_A"/>
    <property type="match status" value="1"/>
</dbReference>
<evidence type="ECO:0000256" key="3">
    <source>
        <dbReference type="ARBA" id="ARBA00022741"/>
    </source>
</evidence>
<dbReference type="GO" id="GO:0005524">
    <property type="term" value="F:ATP binding"/>
    <property type="evidence" value="ECO:0007669"/>
    <property type="project" value="UniProtKB-KW"/>
</dbReference>